<gene>
    <name evidence="1" type="ORF">DHA2_153364</name>
</gene>
<feature type="non-terminal residue" evidence="1">
    <location>
        <position position="1"/>
    </location>
</feature>
<proteinExistence type="predicted"/>
<name>V6TDS3_GIAIN</name>
<accession>V6TDS3</accession>
<dbReference type="VEuPathDB" id="GiardiaDB:DHA2_153364"/>
<dbReference type="VEuPathDB" id="GiardiaDB:GL50803_0012866"/>
<organism evidence="1 2">
    <name type="scientific">Giardia intestinalis</name>
    <name type="common">Giardia lamblia</name>
    <dbReference type="NCBI Taxonomy" id="5741"/>
    <lineage>
        <taxon>Eukaryota</taxon>
        <taxon>Metamonada</taxon>
        <taxon>Diplomonadida</taxon>
        <taxon>Hexamitidae</taxon>
        <taxon>Giardiinae</taxon>
        <taxon>Giardia</taxon>
    </lineage>
</organism>
<dbReference type="AlphaFoldDB" id="V6TDS3"/>
<dbReference type="VEuPathDB" id="GiardiaDB:GL50581_3475"/>
<dbReference type="EMBL" id="AHGT01000044">
    <property type="protein sequence ID" value="ESU36562.1"/>
    <property type="molecule type" value="Genomic_DNA"/>
</dbReference>
<protein>
    <submittedName>
        <fullName evidence="1">Uncharacterized protein</fullName>
    </submittedName>
</protein>
<comment type="caution">
    <text evidence="1">The sequence shown here is derived from an EMBL/GenBank/DDBJ whole genome shotgun (WGS) entry which is preliminary data.</text>
</comment>
<reference evidence="2" key="1">
    <citation type="submission" date="2012-02" db="EMBL/GenBank/DDBJ databases">
        <title>Genome sequencing of Giardia lamblia Genotypes A2 and B isolates (DH and GS) and comparative analysis with the genomes of Genotypes A1 and E (WB and Pig).</title>
        <authorList>
            <person name="Adam R."/>
            <person name="Dahlstrom E."/>
            <person name="Martens C."/>
            <person name="Bruno D."/>
            <person name="Barbian K."/>
            <person name="Porcella S.F."/>
            <person name="Nash T."/>
        </authorList>
    </citation>
    <scope>NUCLEOTIDE SEQUENCE</scope>
    <source>
        <strain evidence="2">DH</strain>
    </source>
</reference>
<sequence length="283" mass="31134">VELKVNARAVRPMTIHYAPESMRLSTSVIDVREYLPPARVYAPVSRNMGVTTEAQSNHRCEAPRTHPWYIGADGRAIEEGLLCFLKSTVRIKKEASLPVANSVNLLEHRGTFDSIDSVEPPYSNTALNEFHRKLTSAKGAEIKVAAPQPRIYSAHSRSSMIPYTISRPCALSIASRAKLQQTAAISPVEDDISLSDFTVPHNSSSHSNCTTELNPYSVSKQRAETVCSALNLTATSLPRRSNVDLVRSKAAASELLTTILTESLTFSNDARRRRSPKSVMSKQ</sequence>
<evidence type="ECO:0000313" key="1">
    <source>
        <dbReference type="EMBL" id="ESU36562.1"/>
    </source>
</evidence>
<reference evidence="1 2" key="2">
    <citation type="journal article" date="2013" name="Genome Biol. Evol.">
        <title>Genome sequencing of Giardia lamblia genotypes A2 and B isolates (DH and GS) and comparative analysis with the genomes of genotypes A1 and E (WB and Pig).</title>
        <authorList>
            <person name="Adam R.D."/>
            <person name="Dahlstrom E.W."/>
            <person name="Martens C.A."/>
            <person name="Bruno D.P."/>
            <person name="Barbian K.D."/>
            <person name="Ricklefs S.M."/>
            <person name="Hernandez M.M."/>
            <person name="Narla N.P."/>
            <person name="Patel R.B."/>
            <person name="Porcella S.F."/>
            <person name="Nash T.E."/>
        </authorList>
    </citation>
    <scope>NUCLEOTIDE SEQUENCE [LARGE SCALE GENOMIC DNA]</scope>
    <source>
        <strain evidence="1 2">DH</strain>
    </source>
</reference>
<dbReference type="Proteomes" id="UP000018320">
    <property type="component" value="Unassembled WGS sequence"/>
</dbReference>
<evidence type="ECO:0000313" key="2">
    <source>
        <dbReference type="Proteomes" id="UP000018320"/>
    </source>
</evidence>
<dbReference type="VEuPathDB" id="GiardiaDB:QR46_3648"/>